<name>A0A3B1A7R4_9ZZZZ</name>
<dbReference type="GO" id="GO:0004014">
    <property type="term" value="F:adenosylmethionine decarboxylase activity"/>
    <property type="evidence" value="ECO:0007669"/>
    <property type="project" value="UniProtKB-EC"/>
</dbReference>
<gene>
    <name evidence="9" type="ORF">MNBD_GAMMA22-1141</name>
</gene>
<dbReference type="GO" id="GO:0005829">
    <property type="term" value="C:cytosol"/>
    <property type="evidence" value="ECO:0007669"/>
    <property type="project" value="TreeGrafter"/>
</dbReference>
<dbReference type="NCBIfam" id="TIGR03330">
    <property type="entry name" value="SAM_DCase_Bsu"/>
    <property type="match status" value="1"/>
</dbReference>
<dbReference type="SUPFAM" id="SSF56276">
    <property type="entry name" value="S-adenosylmethionine decarboxylase"/>
    <property type="match status" value="1"/>
</dbReference>
<evidence type="ECO:0000256" key="2">
    <source>
        <dbReference type="ARBA" id="ARBA00022793"/>
    </source>
</evidence>
<comment type="cofactor">
    <cofactor evidence="1">
        <name>pyruvate</name>
        <dbReference type="ChEBI" id="CHEBI:15361"/>
    </cofactor>
</comment>
<evidence type="ECO:0000256" key="3">
    <source>
        <dbReference type="ARBA" id="ARBA00022813"/>
    </source>
</evidence>
<sequence>MQGKPVKDYFITHNDTEYAGCHLLIDLWQAKNLTDLALVESSLRQCVVACRATLLHIHLHHFSDSGGISGVAVLAESHISVHTWPERDYAAFDIFMCGDTEPNNAIAILKEAFIPEKCQVKTLYRGEVS</sequence>
<evidence type="ECO:0000256" key="8">
    <source>
        <dbReference type="ARBA" id="ARBA00023317"/>
    </source>
</evidence>
<dbReference type="InterPro" id="IPR003826">
    <property type="entry name" value="AdoMetDC_fam_prok"/>
</dbReference>
<dbReference type="PANTHER" id="PTHR33866:SF2">
    <property type="entry name" value="S-ADENOSYLMETHIONINE DECARBOXYLASE PROENZYME"/>
    <property type="match status" value="1"/>
</dbReference>
<dbReference type="AlphaFoldDB" id="A0A3B1A7R4"/>
<evidence type="ECO:0000313" key="9">
    <source>
        <dbReference type="EMBL" id="VAX00122.1"/>
    </source>
</evidence>
<evidence type="ECO:0000256" key="6">
    <source>
        <dbReference type="ARBA" id="ARBA00023239"/>
    </source>
</evidence>
<keyword evidence="8" id="KW-0670">Pyruvate</keyword>
<keyword evidence="4" id="KW-0620">Polyamine biosynthesis</keyword>
<evidence type="ECO:0000256" key="1">
    <source>
        <dbReference type="ARBA" id="ARBA00001928"/>
    </source>
</evidence>
<protein>
    <submittedName>
        <fullName evidence="9">S-adenosylmethionine decarboxylase proenzyme, prokaryotic class 1B</fullName>
        <ecNumber evidence="9">4.1.1.50</ecNumber>
    </submittedName>
</protein>
<keyword evidence="3" id="KW-0068">Autocatalytic cleavage</keyword>
<accession>A0A3B1A7R4</accession>
<organism evidence="9">
    <name type="scientific">hydrothermal vent metagenome</name>
    <dbReference type="NCBI Taxonomy" id="652676"/>
    <lineage>
        <taxon>unclassified sequences</taxon>
        <taxon>metagenomes</taxon>
        <taxon>ecological metagenomes</taxon>
    </lineage>
</organism>
<keyword evidence="2" id="KW-0210">Decarboxylase</keyword>
<evidence type="ECO:0000256" key="7">
    <source>
        <dbReference type="ARBA" id="ARBA00023270"/>
    </source>
</evidence>
<dbReference type="Gene3D" id="3.60.90.10">
    <property type="entry name" value="S-adenosylmethionine decarboxylase"/>
    <property type="match status" value="1"/>
</dbReference>
<dbReference type="InterPro" id="IPR017716">
    <property type="entry name" value="S-AdoMet_deCOase_pro-enz"/>
</dbReference>
<dbReference type="PANTHER" id="PTHR33866">
    <property type="entry name" value="S-ADENOSYLMETHIONINE DECARBOXYLASE PROENZYME"/>
    <property type="match status" value="1"/>
</dbReference>
<dbReference type="EMBL" id="UOFS01000042">
    <property type="protein sequence ID" value="VAX00122.1"/>
    <property type="molecule type" value="Genomic_DNA"/>
</dbReference>
<keyword evidence="7" id="KW-0704">Schiff base</keyword>
<dbReference type="GO" id="GO:0008295">
    <property type="term" value="P:spermidine biosynthetic process"/>
    <property type="evidence" value="ECO:0007669"/>
    <property type="project" value="InterPro"/>
</dbReference>
<dbReference type="InterPro" id="IPR016067">
    <property type="entry name" value="S-AdoMet_deCO2ase_core"/>
</dbReference>
<dbReference type="EC" id="4.1.1.50" evidence="9"/>
<keyword evidence="6 9" id="KW-0456">Lyase</keyword>
<reference evidence="9" key="1">
    <citation type="submission" date="2018-06" db="EMBL/GenBank/DDBJ databases">
        <authorList>
            <person name="Zhirakovskaya E."/>
        </authorList>
    </citation>
    <scope>NUCLEOTIDE SEQUENCE</scope>
</reference>
<evidence type="ECO:0000256" key="5">
    <source>
        <dbReference type="ARBA" id="ARBA00023145"/>
    </source>
</evidence>
<evidence type="ECO:0000256" key="4">
    <source>
        <dbReference type="ARBA" id="ARBA00023115"/>
    </source>
</evidence>
<keyword evidence="5" id="KW-0865">Zymogen</keyword>
<proteinExistence type="predicted"/>
<dbReference type="Pfam" id="PF02675">
    <property type="entry name" value="AdoMet_dc"/>
    <property type="match status" value="1"/>
</dbReference>